<dbReference type="PANTHER" id="PTHR24559">
    <property type="entry name" value="TRANSPOSON TY3-I GAG-POL POLYPROTEIN"/>
    <property type="match status" value="1"/>
</dbReference>
<evidence type="ECO:0000313" key="1">
    <source>
        <dbReference type="EMBL" id="RDX94834.1"/>
    </source>
</evidence>
<dbReference type="Gene3D" id="3.30.70.270">
    <property type="match status" value="1"/>
</dbReference>
<keyword evidence="2" id="KW-1185">Reference proteome</keyword>
<dbReference type="PANTHER" id="PTHR24559:SF430">
    <property type="entry name" value="RNA-DIRECTED DNA POLYMERASE"/>
    <property type="match status" value="1"/>
</dbReference>
<name>A0A371GWA6_MUCPR</name>
<proteinExistence type="predicted"/>
<dbReference type="EMBL" id="QJKJ01004268">
    <property type="protein sequence ID" value="RDX94834.1"/>
    <property type="molecule type" value="Genomic_DNA"/>
</dbReference>
<dbReference type="SUPFAM" id="SSF56672">
    <property type="entry name" value="DNA/RNA polymerases"/>
    <property type="match status" value="1"/>
</dbReference>
<protein>
    <submittedName>
        <fullName evidence="1">Retrovirus-related Pol polyprotein</fullName>
    </submittedName>
</protein>
<evidence type="ECO:0000313" key="2">
    <source>
        <dbReference type="Proteomes" id="UP000257109"/>
    </source>
</evidence>
<dbReference type="Proteomes" id="UP000257109">
    <property type="component" value="Unassembled WGS sequence"/>
</dbReference>
<dbReference type="AlphaFoldDB" id="A0A371GWA6"/>
<dbReference type="InterPro" id="IPR053134">
    <property type="entry name" value="RNA-dir_DNA_polymerase"/>
</dbReference>
<sequence length="138" mass="15888">MPFGLKNEEATNQWLMDRIFRNIIGHNVEAYVDDMVVKSTIAKEHCDKHQLKLKLKKCSFGVHARKLIGFMLTERGIEANPKKCQISIDMRSPQSVKEVQQLVGRITGLSHFLSRLAETALPIFHGLKKSEKFMDHRE</sequence>
<feature type="non-terminal residue" evidence="1">
    <location>
        <position position="1"/>
    </location>
</feature>
<accession>A0A371GWA6</accession>
<organism evidence="1 2">
    <name type="scientific">Mucuna pruriens</name>
    <name type="common">Velvet bean</name>
    <name type="synonym">Dolichos pruriens</name>
    <dbReference type="NCBI Taxonomy" id="157652"/>
    <lineage>
        <taxon>Eukaryota</taxon>
        <taxon>Viridiplantae</taxon>
        <taxon>Streptophyta</taxon>
        <taxon>Embryophyta</taxon>
        <taxon>Tracheophyta</taxon>
        <taxon>Spermatophyta</taxon>
        <taxon>Magnoliopsida</taxon>
        <taxon>eudicotyledons</taxon>
        <taxon>Gunneridae</taxon>
        <taxon>Pentapetalae</taxon>
        <taxon>rosids</taxon>
        <taxon>fabids</taxon>
        <taxon>Fabales</taxon>
        <taxon>Fabaceae</taxon>
        <taxon>Papilionoideae</taxon>
        <taxon>50 kb inversion clade</taxon>
        <taxon>NPAAA clade</taxon>
        <taxon>indigoferoid/millettioid clade</taxon>
        <taxon>Phaseoleae</taxon>
        <taxon>Mucuna</taxon>
    </lineage>
</organism>
<comment type="caution">
    <text evidence="1">The sequence shown here is derived from an EMBL/GenBank/DDBJ whole genome shotgun (WGS) entry which is preliminary data.</text>
</comment>
<dbReference type="InterPro" id="IPR043128">
    <property type="entry name" value="Rev_trsase/Diguanyl_cyclase"/>
</dbReference>
<dbReference type="InterPro" id="IPR043502">
    <property type="entry name" value="DNA/RNA_pol_sf"/>
</dbReference>
<reference evidence="1" key="1">
    <citation type="submission" date="2018-05" db="EMBL/GenBank/DDBJ databases">
        <title>Draft genome of Mucuna pruriens seed.</title>
        <authorList>
            <person name="Nnadi N.E."/>
            <person name="Vos R."/>
            <person name="Hasami M.H."/>
            <person name="Devisetty U.K."/>
            <person name="Aguiy J.C."/>
        </authorList>
    </citation>
    <scope>NUCLEOTIDE SEQUENCE [LARGE SCALE GENOMIC DNA]</scope>
    <source>
        <strain evidence="1">JCA_2017</strain>
    </source>
</reference>
<gene>
    <name evidence="1" type="primary">pol</name>
    <name evidence="1" type="ORF">CR513_22723</name>
</gene>
<dbReference type="OrthoDB" id="101614at2759"/>